<dbReference type="EMBL" id="CAJOBC010007467">
    <property type="protein sequence ID" value="CAF3933333.1"/>
    <property type="molecule type" value="Genomic_DNA"/>
</dbReference>
<sequence length="185" mass="21852">MVVRRLCLGVEIAREELKIEQQQQLSITEIFCGVLIDEYYLRSIEKSINKYNSMNCFLFGSDNRQLIIDFIETSLLFRNFQIIQKIDIHIDNLSYIKPLAYINGERCSSLSNDYVTKLVNQHEKLILFKQFQLNNKNEENVTSIYETIGLFLEGKKNNYNALKYYDLSMKSKENYMVTRLNDTDL</sequence>
<gene>
    <name evidence="1" type="ORF">GPM918_LOCUS22108</name>
    <name evidence="2" type="ORF">SRO942_LOCUS22106</name>
</gene>
<accession>A0A814U6V2</accession>
<evidence type="ECO:0000313" key="2">
    <source>
        <dbReference type="EMBL" id="CAF3933333.1"/>
    </source>
</evidence>
<comment type="caution">
    <text evidence="1">The sequence shown here is derived from an EMBL/GenBank/DDBJ whole genome shotgun (WGS) entry which is preliminary data.</text>
</comment>
<protein>
    <submittedName>
        <fullName evidence="1">Uncharacterized protein</fullName>
    </submittedName>
</protein>
<dbReference type="Proteomes" id="UP000681722">
    <property type="component" value="Unassembled WGS sequence"/>
</dbReference>
<proteinExistence type="predicted"/>
<evidence type="ECO:0000313" key="1">
    <source>
        <dbReference type="EMBL" id="CAF1169561.1"/>
    </source>
</evidence>
<name>A0A814U6V2_9BILA</name>
<evidence type="ECO:0000313" key="3">
    <source>
        <dbReference type="Proteomes" id="UP000663829"/>
    </source>
</evidence>
<dbReference type="Proteomes" id="UP000663829">
    <property type="component" value="Unassembled WGS sequence"/>
</dbReference>
<reference evidence="1" key="1">
    <citation type="submission" date="2021-02" db="EMBL/GenBank/DDBJ databases">
        <authorList>
            <person name="Nowell W R."/>
        </authorList>
    </citation>
    <scope>NUCLEOTIDE SEQUENCE</scope>
</reference>
<keyword evidence="3" id="KW-1185">Reference proteome</keyword>
<dbReference type="AlphaFoldDB" id="A0A814U6V2"/>
<organism evidence="1 3">
    <name type="scientific">Didymodactylos carnosus</name>
    <dbReference type="NCBI Taxonomy" id="1234261"/>
    <lineage>
        <taxon>Eukaryota</taxon>
        <taxon>Metazoa</taxon>
        <taxon>Spiralia</taxon>
        <taxon>Gnathifera</taxon>
        <taxon>Rotifera</taxon>
        <taxon>Eurotatoria</taxon>
        <taxon>Bdelloidea</taxon>
        <taxon>Philodinida</taxon>
        <taxon>Philodinidae</taxon>
        <taxon>Didymodactylos</taxon>
    </lineage>
</organism>
<dbReference type="EMBL" id="CAJNOQ010007467">
    <property type="protein sequence ID" value="CAF1169561.1"/>
    <property type="molecule type" value="Genomic_DNA"/>
</dbReference>